<dbReference type="Pfam" id="PF01569">
    <property type="entry name" value="PAP2"/>
    <property type="match status" value="1"/>
</dbReference>
<keyword evidence="1" id="KW-0812">Transmembrane</keyword>
<evidence type="ECO:0000259" key="2">
    <source>
        <dbReference type="SMART" id="SM00014"/>
    </source>
</evidence>
<dbReference type="SMART" id="SM00014">
    <property type="entry name" value="acidPPc"/>
    <property type="match status" value="1"/>
</dbReference>
<feature type="transmembrane region" description="Helical" evidence="1">
    <location>
        <begin position="133"/>
        <end position="154"/>
    </location>
</feature>
<dbReference type="OMA" id="RVRPCFA"/>
<dbReference type="EMBL" id="VMRG01000001">
    <property type="protein sequence ID" value="KAA6233297.1"/>
    <property type="molecule type" value="Genomic_DNA"/>
</dbReference>
<dbReference type="Proteomes" id="UP000327458">
    <property type="component" value="Unassembled WGS sequence"/>
</dbReference>
<feature type="transmembrane region" description="Helical" evidence="1">
    <location>
        <begin position="56"/>
        <end position="77"/>
    </location>
</feature>
<keyword evidence="1" id="KW-1133">Transmembrane helix</keyword>
<evidence type="ECO:0000313" key="6">
    <source>
        <dbReference type="Proteomes" id="UP000279908"/>
    </source>
</evidence>
<evidence type="ECO:0000313" key="5">
    <source>
        <dbReference type="EMBL" id="RTY38118.1"/>
    </source>
</evidence>
<evidence type="ECO:0000256" key="1">
    <source>
        <dbReference type="SAM" id="Phobius"/>
    </source>
</evidence>
<feature type="transmembrane region" description="Helical" evidence="1">
    <location>
        <begin position="160"/>
        <end position="180"/>
    </location>
</feature>
<dbReference type="EMBL" id="WUBZ01000013">
    <property type="protein sequence ID" value="MWV54477.1"/>
    <property type="molecule type" value="Genomic_DNA"/>
</dbReference>
<reference evidence="3 7" key="2">
    <citation type="submission" date="2019-07" db="EMBL/GenBank/DDBJ databases">
        <title>Draft genome Sequence of Chlorobium phaeovibrioides sp. strain PhvTcv-s14, from the Phylum Chlorobi.</title>
        <authorList>
            <person name="Babenko V."/>
            <person name="Boldyreva D."/>
            <person name="Kanygina A."/>
            <person name="Selezneva O."/>
            <person name="Akopiyan T."/>
            <person name="Lunina O."/>
        </authorList>
    </citation>
    <scope>NUCLEOTIDE SEQUENCE [LARGE SCALE GENOMIC DNA]</scope>
    <source>
        <strain evidence="3 7">GrTcv12</strain>
    </source>
</reference>
<feature type="domain" description="Phosphatidic acid phosphatase type 2/haloperoxidase" evidence="2">
    <location>
        <begin position="58"/>
        <end position="175"/>
    </location>
</feature>
<dbReference type="Proteomes" id="UP000279908">
    <property type="component" value="Unassembled WGS sequence"/>
</dbReference>
<dbReference type="PANTHER" id="PTHR14969:SF13">
    <property type="entry name" value="AT30094P"/>
    <property type="match status" value="1"/>
</dbReference>
<protein>
    <submittedName>
        <fullName evidence="5">Phosphatase PAP2 family protein</fullName>
    </submittedName>
</protein>
<evidence type="ECO:0000313" key="4">
    <source>
        <dbReference type="EMBL" id="MWV54477.1"/>
    </source>
</evidence>
<dbReference type="InterPro" id="IPR036938">
    <property type="entry name" value="PAP2/HPO_sf"/>
</dbReference>
<feature type="transmembrane region" description="Helical" evidence="1">
    <location>
        <begin position="103"/>
        <end position="124"/>
    </location>
</feature>
<dbReference type="Gene3D" id="1.20.144.10">
    <property type="entry name" value="Phosphatidic acid phosphatase type 2/haloperoxidase"/>
    <property type="match status" value="1"/>
</dbReference>
<reference evidence="5 6" key="1">
    <citation type="submission" date="2018-12" db="EMBL/GenBank/DDBJ databases">
        <authorList>
            <person name="Lunina O.N."/>
            <person name="Grouzdev D.S."/>
            <person name="Gorlenko V.M."/>
            <person name="Savvichev A.S."/>
        </authorList>
    </citation>
    <scope>NUCLEOTIDE SEQUENCE [LARGE SCALE GENOMIC DNA]</scope>
    <source>
        <strain evidence="5 6">BrKhr-17</strain>
    </source>
</reference>
<dbReference type="SUPFAM" id="SSF48317">
    <property type="entry name" value="Acid phosphatase/Vanadium-dependent haloperoxidase"/>
    <property type="match status" value="1"/>
</dbReference>
<name>A0A432AVI8_CHLPH</name>
<dbReference type="CDD" id="cd03395">
    <property type="entry name" value="PAP2_like_4"/>
    <property type="match status" value="1"/>
</dbReference>
<gene>
    <name evidence="5" type="ORF">EKD02_05310</name>
    <name evidence="3" type="ORF">FP507_09880</name>
    <name evidence="4" type="ORF">GJ685_05290</name>
</gene>
<accession>A0A432AVI8</accession>
<evidence type="ECO:0000313" key="7">
    <source>
        <dbReference type="Proteomes" id="UP000327458"/>
    </source>
</evidence>
<organism evidence="5 6">
    <name type="scientific">Chlorobium phaeovibrioides</name>
    <dbReference type="NCBI Taxonomy" id="1094"/>
    <lineage>
        <taxon>Bacteria</taxon>
        <taxon>Pseudomonadati</taxon>
        <taxon>Chlorobiota</taxon>
        <taxon>Chlorobiia</taxon>
        <taxon>Chlorobiales</taxon>
        <taxon>Chlorobiaceae</taxon>
        <taxon>Chlorobium/Pelodictyon group</taxon>
        <taxon>Chlorobium</taxon>
    </lineage>
</organism>
<dbReference type="Proteomes" id="UP000489351">
    <property type="component" value="Unassembled WGS sequence"/>
</dbReference>
<keyword evidence="1" id="KW-0472">Membrane</keyword>
<evidence type="ECO:0000313" key="3">
    <source>
        <dbReference type="EMBL" id="KAA6233297.1"/>
    </source>
</evidence>
<comment type="caution">
    <text evidence="5">The sequence shown here is derived from an EMBL/GenBank/DDBJ whole genome shotgun (WGS) entry which is preliminary data.</text>
</comment>
<dbReference type="EMBL" id="RXYK01000006">
    <property type="protein sequence ID" value="RTY38118.1"/>
    <property type="molecule type" value="Genomic_DNA"/>
</dbReference>
<keyword evidence="8" id="KW-1185">Reference proteome</keyword>
<evidence type="ECO:0000313" key="8">
    <source>
        <dbReference type="Proteomes" id="UP000489351"/>
    </source>
</evidence>
<reference evidence="4 8" key="3">
    <citation type="submission" date="2019-11" db="EMBL/GenBank/DDBJ databases">
        <title>Green- and brown-colored morphotypes of Chlorobia in the stratified aquatic ecosystems of Kandalaksha Gulf (White Sea): A model for study of the accessory genome evolution.</title>
        <authorList>
            <person name="Grouzdev D.S."/>
        </authorList>
    </citation>
    <scope>NUCLEOTIDE SEQUENCE [LARGE SCALE GENOMIC DNA]</scope>
    <source>
        <strain evidence="4 8">ZM</strain>
    </source>
</reference>
<dbReference type="InterPro" id="IPR000326">
    <property type="entry name" value="PAP2/HPO"/>
</dbReference>
<sequence length="197" mass="21687">MLIEQMDAGLFAFLNQQLVHPAADDLFVFLTKANLSRHIFVIAALFMLVRGGRRGLFALLLALLAVGVADFTASGILKPLVGRIRPCFALEHVRLLIDQSRSFSFASSHAANTAAVATMVWVFFHRGSLQERLFTATMIGYALLVGYSRIYVGVHYPGDVAGGMTIGVLSALIVYLLFTWTTKNAAWLRLPAEKRRS</sequence>
<dbReference type="AlphaFoldDB" id="A0A432AVI8"/>
<dbReference type="PANTHER" id="PTHR14969">
    <property type="entry name" value="SPHINGOSINE-1-PHOSPHATE PHOSPHOHYDROLASE"/>
    <property type="match status" value="1"/>
</dbReference>
<proteinExistence type="predicted"/>
<dbReference type="RefSeq" id="WP_011891000.1">
    <property type="nucleotide sequence ID" value="NZ_CP041698.1"/>
</dbReference>